<accession>A0A6J6NHZ9</accession>
<feature type="transmembrane region" description="Helical" evidence="1">
    <location>
        <begin position="292"/>
        <end position="313"/>
    </location>
</feature>
<reference evidence="2" key="1">
    <citation type="submission" date="2020-05" db="EMBL/GenBank/DDBJ databases">
        <authorList>
            <person name="Chiriac C."/>
            <person name="Salcher M."/>
            <person name="Ghai R."/>
            <person name="Kavagutti S V."/>
        </authorList>
    </citation>
    <scope>NUCLEOTIDE SEQUENCE</scope>
</reference>
<feature type="transmembrane region" description="Helical" evidence="1">
    <location>
        <begin position="17"/>
        <end position="38"/>
    </location>
</feature>
<evidence type="ECO:0000313" key="2">
    <source>
        <dbReference type="EMBL" id="CAB4684454.1"/>
    </source>
</evidence>
<name>A0A6J6NHZ9_9ZZZZ</name>
<sequence length="331" mass="35503">MTSSAGYFIAAIAFDPAIRGVLVVMASIGALVGSVYLLNATNTGIRTGFLITMAALTGWCFSLGIFWTIYGIGMIGAAPSWTAREINFDRNSATVTEHVDKLPNTDPSAGQVKSAQELLTSFEANNPEVRAQIESTEGEGFVPKSLTQVATLVPELKTELDTQLGGWRILAESDSRRGEAIASSDAAIAAAQVFGTDTTASNYTVKDVFFYGGKTAAEPETIKGERSIFQRALHRIETTLQVKNPTLFAAITIQKNAEVVVAPGEAPPPAEIDTTASTITVILERNLGNKRVIPALFALFSGILFFVFCWMLHTRDKKSAAMRAAWDGKVS</sequence>
<proteinExistence type="predicted"/>
<dbReference type="AlphaFoldDB" id="A0A6J6NHZ9"/>
<feature type="transmembrane region" description="Helical" evidence="1">
    <location>
        <begin position="50"/>
        <end position="70"/>
    </location>
</feature>
<organism evidence="2">
    <name type="scientific">freshwater metagenome</name>
    <dbReference type="NCBI Taxonomy" id="449393"/>
    <lineage>
        <taxon>unclassified sequences</taxon>
        <taxon>metagenomes</taxon>
        <taxon>ecological metagenomes</taxon>
    </lineage>
</organism>
<dbReference type="EMBL" id="CAEZXS010000002">
    <property type="protein sequence ID" value="CAB4684454.1"/>
    <property type="molecule type" value="Genomic_DNA"/>
</dbReference>
<keyword evidence="1" id="KW-0812">Transmembrane</keyword>
<gene>
    <name evidence="2" type="ORF">UFOPK2582_00034</name>
</gene>
<protein>
    <submittedName>
        <fullName evidence="2">Unannotated protein</fullName>
    </submittedName>
</protein>
<evidence type="ECO:0000256" key="1">
    <source>
        <dbReference type="SAM" id="Phobius"/>
    </source>
</evidence>
<keyword evidence="1" id="KW-1133">Transmembrane helix</keyword>
<keyword evidence="1" id="KW-0472">Membrane</keyword>